<accession>A0A2U2N4I1</accession>
<evidence type="ECO:0000256" key="3">
    <source>
        <dbReference type="ARBA" id="ARBA00022679"/>
    </source>
</evidence>
<feature type="region of interest" description="Disordered" evidence="8">
    <location>
        <begin position="283"/>
        <end position="302"/>
    </location>
</feature>
<proteinExistence type="inferred from homology"/>
<dbReference type="GO" id="GO:0008360">
    <property type="term" value="P:regulation of cell shape"/>
    <property type="evidence" value="ECO:0007669"/>
    <property type="project" value="UniProtKB-KW"/>
</dbReference>
<keyword evidence="3 9" id="KW-0808">Transferase</keyword>
<dbReference type="PANTHER" id="PTHR36174">
    <property type="entry name" value="LIPID II:GLYCINE GLYCYLTRANSFERASE"/>
    <property type="match status" value="1"/>
</dbReference>
<dbReference type="InterPro" id="IPR003447">
    <property type="entry name" value="FEMABX"/>
</dbReference>
<dbReference type="PANTHER" id="PTHR36174:SF2">
    <property type="entry name" value="AMINOACYLTRANSFERASE FEMA"/>
    <property type="match status" value="1"/>
</dbReference>
<keyword evidence="10" id="KW-1185">Reference proteome</keyword>
<gene>
    <name evidence="9" type="ORF">DF196_09710</name>
</gene>
<keyword evidence="5" id="KW-0573">Peptidoglycan synthesis</keyword>
<evidence type="ECO:0000256" key="7">
    <source>
        <dbReference type="ARBA" id="ARBA00023316"/>
    </source>
</evidence>
<comment type="caution">
    <text evidence="9">The sequence shown here is derived from an EMBL/GenBank/DDBJ whole genome shotgun (WGS) entry which is preliminary data.</text>
</comment>
<dbReference type="GO" id="GO:0071555">
    <property type="term" value="P:cell wall organization"/>
    <property type="evidence" value="ECO:0007669"/>
    <property type="project" value="UniProtKB-KW"/>
</dbReference>
<reference evidence="9 10" key="1">
    <citation type="journal article" date="2018" name="Int. J. Syst. Evol. Microbiol.">
        <title>Bifidobacterium callitrichidarum sp. nov. from the faeces of the emperor tamarin (Saguinus imperator).</title>
        <authorList>
            <person name="Modesto M."/>
            <person name="Michelini S."/>
            <person name="Sansosti M.C."/>
            <person name="De Filippo C."/>
            <person name="Cavalieri D."/>
            <person name="Qvirist L."/>
            <person name="Andlid T."/>
            <person name="Spiezio C."/>
            <person name="Sandri C."/>
            <person name="Pascarelli S."/>
            <person name="Sgorbati B."/>
            <person name="Mattarelli P."/>
        </authorList>
    </citation>
    <scope>NUCLEOTIDE SEQUENCE [LARGE SCALE GENOMIC DNA]</scope>
    <source>
        <strain evidence="9 10">TRI 5</strain>
    </source>
</reference>
<name>A0A2U2N4I1_9BIFI</name>
<dbReference type="Gene3D" id="3.40.630.30">
    <property type="match status" value="2"/>
</dbReference>
<evidence type="ECO:0000256" key="4">
    <source>
        <dbReference type="ARBA" id="ARBA00022960"/>
    </source>
</evidence>
<keyword evidence="7" id="KW-0961">Cell wall biogenesis/degradation</keyword>
<evidence type="ECO:0000256" key="1">
    <source>
        <dbReference type="ARBA" id="ARBA00009943"/>
    </source>
</evidence>
<dbReference type="OrthoDB" id="9785911at2"/>
<evidence type="ECO:0000256" key="8">
    <source>
        <dbReference type="SAM" id="MobiDB-lite"/>
    </source>
</evidence>
<evidence type="ECO:0000256" key="5">
    <source>
        <dbReference type="ARBA" id="ARBA00022984"/>
    </source>
</evidence>
<dbReference type="PROSITE" id="PS51191">
    <property type="entry name" value="FEMABX"/>
    <property type="match status" value="1"/>
</dbReference>
<dbReference type="Pfam" id="PF02388">
    <property type="entry name" value="FemAB"/>
    <property type="match status" value="1"/>
</dbReference>
<evidence type="ECO:0000313" key="10">
    <source>
        <dbReference type="Proteomes" id="UP000245876"/>
    </source>
</evidence>
<dbReference type="Gene3D" id="1.20.58.90">
    <property type="match status" value="1"/>
</dbReference>
<keyword evidence="2" id="KW-0963">Cytoplasm</keyword>
<comment type="similarity">
    <text evidence="1">Belongs to the FemABX family.</text>
</comment>
<organism evidence="9 10">
    <name type="scientific">Bifidobacterium callitrichidarum</name>
    <dbReference type="NCBI Taxonomy" id="2052941"/>
    <lineage>
        <taxon>Bacteria</taxon>
        <taxon>Bacillati</taxon>
        <taxon>Actinomycetota</taxon>
        <taxon>Actinomycetes</taxon>
        <taxon>Bifidobacteriales</taxon>
        <taxon>Bifidobacteriaceae</taxon>
        <taxon>Bifidobacterium</taxon>
    </lineage>
</organism>
<evidence type="ECO:0000256" key="6">
    <source>
        <dbReference type="ARBA" id="ARBA00023315"/>
    </source>
</evidence>
<evidence type="ECO:0000256" key="2">
    <source>
        <dbReference type="ARBA" id="ARBA00022490"/>
    </source>
</evidence>
<dbReference type="GO" id="GO:0016755">
    <property type="term" value="F:aminoacyltransferase activity"/>
    <property type="evidence" value="ECO:0007669"/>
    <property type="project" value="InterPro"/>
</dbReference>
<dbReference type="SUPFAM" id="SSF55729">
    <property type="entry name" value="Acyl-CoA N-acyltransferases (Nat)"/>
    <property type="match status" value="2"/>
</dbReference>
<keyword evidence="4" id="KW-0133">Cell shape</keyword>
<dbReference type="InterPro" id="IPR016181">
    <property type="entry name" value="Acyl_CoA_acyltransferase"/>
</dbReference>
<dbReference type="Proteomes" id="UP000245876">
    <property type="component" value="Unassembled WGS sequence"/>
</dbReference>
<sequence length="442" mass="49165">MTTATAASTSLKPVKITPEELDAFSAKHPQGSFQQTSQMAAMGAYSGEIDYVGVKRGGDTGELVAACYVVYTKGRLGLEGSVWCGPLCDYDDPQVVEAMTEALRRSAKAHHAISVSCWPAAVYQLHDLDGKPTSDPDTAMMENMACFGWRHGGFTVGYEKVINRWNFIKGLDGIHDEQELLASFSKYRRKNIRIAQDAGLTVRRLRRDELGTFVKLCDMSAARQGFKGRDVAYYERLFDTFGSNIEFNVVETHFDEYLKTLETKLAAADKDKRNLERQLERARAAAENGEAPKKKGASDPATLEKRIATADKKIGALQQDITKVQGIIDSDGPVIPVDAGVYFWHPNEEVCLSSGEDDRFMDYYPSSLIHFHSMLDCIARGVTRFNFYGISGIFDENDPSYGVWQFKTRFGGFVEELPGKFTLPVDGLRFAAAEAAHKLLHR</sequence>
<dbReference type="InterPro" id="IPR050644">
    <property type="entry name" value="PG_Glycine_Bridge_Synth"/>
</dbReference>
<evidence type="ECO:0000313" key="9">
    <source>
        <dbReference type="EMBL" id="PWG63993.1"/>
    </source>
</evidence>
<keyword evidence="6 9" id="KW-0012">Acyltransferase</keyword>
<dbReference type="GO" id="GO:0009252">
    <property type="term" value="P:peptidoglycan biosynthetic process"/>
    <property type="evidence" value="ECO:0007669"/>
    <property type="project" value="UniProtKB-KW"/>
</dbReference>
<dbReference type="AlphaFoldDB" id="A0A2U2N4I1"/>
<dbReference type="RefSeq" id="WP_109057635.1">
    <property type="nucleotide sequence ID" value="NZ_QFFM01000021.1"/>
</dbReference>
<protein>
    <submittedName>
        <fullName evidence="9">Aminoacyltransferase</fullName>
    </submittedName>
</protein>
<dbReference type="EMBL" id="QFFM01000021">
    <property type="protein sequence ID" value="PWG63993.1"/>
    <property type="molecule type" value="Genomic_DNA"/>
</dbReference>